<reference evidence="5" key="1">
    <citation type="journal article" date="2019" name="Int. J. Syst. Evol. Microbiol.">
        <title>The Global Catalogue of Microorganisms (GCM) 10K type strain sequencing project: providing services to taxonomists for standard genome sequencing and annotation.</title>
        <authorList>
            <consortium name="The Broad Institute Genomics Platform"/>
            <consortium name="The Broad Institute Genome Sequencing Center for Infectious Disease"/>
            <person name="Wu L."/>
            <person name="Ma J."/>
        </authorList>
    </citation>
    <scope>NUCLEOTIDE SEQUENCE [LARGE SCALE GENOMIC DNA]</scope>
    <source>
        <strain evidence="5">CGMCC 1.15111</strain>
    </source>
</reference>
<protein>
    <recommendedName>
        <fullName evidence="3">Molybdopterin synthase sulfur carrier subunit</fullName>
    </recommendedName>
</protein>
<dbReference type="InterPro" id="IPR012675">
    <property type="entry name" value="Beta-grasp_dom_sf"/>
</dbReference>
<dbReference type="PANTHER" id="PTHR33359:SF1">
    <property type="entry name" value="MOLYBDOPTERIN SYNTHASE SULFUR CARRIER SUBUNIT"/>
    <property type="match status" value="1"/>
</dbReference>
<dbReference type="PANTHER" id="PTHR33359">
    <property type="entry name" value="MOLYBDOPTERIN SYNTHASE SULFUR CARRIER SUBUNIT"/>
    <property type="match status" value="1"/>
</dbReference>
<dbReference type="SUPFAM" id="SSF54285">
    <property type="entry name" value="MoaD/ThiS"/>
    <property type="match status" value="1"/>
</dbReference>
<organism evidence="4 5">
    <name type="scientific">Roseivirga thermotolerans</name>
    <dbReference type="NCBI Taxonomy" id="1758176"/>
    <lineage>
        <taxon>Bacteria</taxon>
        <taxon>Pseudomonadati</taxon>
        <taxon>Bacteroidota</taxon>
        <taxon>Cytophagia</taxon>
        <taxon>Cytophagales</taxon>
        <taxon>Roseivirgaceae</taxon>
        <taxon>Roseivirga</taxon>
    </lineage>
</organism>
<keyword evidence="5" id="KW-1185">Reference proteome</keyword>
<dbReference type="RefSeq" id="WP_189631407.1">
    <property type="nucleotide sequence ID" value="NZ_BNAG01000004.1"/>
</dbReference>
<keyword evidence="1" id="KW-0547">Nucleotide-binding</keyword>
<name>A0ABQ3I8Q0_9BACT</name>
<dbReference type="Pfam" id="PF02597">
    <property type="entry name" value="ThiS"/>
    <property type="match status" value="1"/>
</dbReference>
<comment type="similarity">
    <text evidence="2">Belongs to the MoaD family.</text>
</comment>
<evidence type="ECO:0000256" key="1">
    <source>
        <dbReference type="ARBA" id="ARBA00022741"/>
    </source>
</evidence>
<dbReference type="InterPro" id="IPR003749">
    <property type="entry name" value="ThiS/MoaD-like"/>
</dbReference>
<evidence type="ECO:0000313" key="4">
    <source>
        <dbReference type="EMBL" id="GHE73770.1"/>
    </source>
</evidence>
<dbReference type="InterPro" id="IPR016155">
    <property type="entry name" value="Mopterin_synth/thiamin_S_b"/>
</dbReference>
<dbReference type="InterPro" id="IPR044672">
    <property type="entry name" value="MOCS2A"/>
</dbReference>
<dbReference type="Gene3D" id="3.10.20.30">
    <property type="match status" value="1"/>
</dbReference>
<dbReference type="CDD" id="cd00754">
    <property type="entry name" value="Ubl_MoaD"/>
    <property type="match status" value="1"/>
</dbReference>
<evidence type="ECO:0000256" key="2">
    <source>
        <dbReference type="ARBA" id="ARBA00024200"/>
    </source>
</evidence>
<evidence type="ECO:0000313" key="5">
    <source>
        <dbReference type="Proteomes" id="UP000658258"/>
    </source>
</evidence>
<gene>
    <name evidence="4" type="primary">moaD</name>
    <name evidence="4" type="ORF">GCM10011340_33180</name>
</gene>
<sequence>MKIQIIAFGIAKDIVGKKQMTLDFEGKSVGEVRTCLVNRFPEFEQLASLRFAVNTSYVDDSFELTENDEVVLIPPVSGG</sequence>
<comment type="caution">
    <text evidence="4">The sequence shown here is derived from an EMBL/GenBank/DDBJ whole genome shotgun (WGS) entry which is preliminary data.</text>
</comment>
<accession>A0ABQ3I8Q0</accession>
<evidence type="ECO:0000256" key="3">
    <source>
        <dbReference type="ARBA" id="ARBA00024247"/>
    </source>
</evidence>
<dbReference type="Proteomes" id="UP000658258">
    <property type="component" value="Unassembled WGS sequence"/>
</dbReference>
<proteinExistence type="inferred from homology"/>
<dbReference type="EMBL" id="BNAG01000004">
    <property type="protein sequence ID" value="GHE73770.1"/>
    <property type="molecule type" value="Genomic_DNA"/>
</dbReference>